<evidence type="ECO:0000313" key="3">
    <source>
        <dbReference type="EMBL" id="MDP5228553.1"/>
    </source>
</evidence>
<evidence type="ECO:0000259" key="2">
    <source>
        <dbReference type="Pfam" id="PF13524"/>
    </source>
</evidence>
<dbReference type="InterPro" id="IPR029044">
    <property type="entry name" value="Nucleotide-diphossugar_trans"/>
</dbReference>
<accession>A0ABT9ISJ8</accession>
<proteinExistence type="predicted"/>
<dbReference type="RefSeq" id="WP_305997599.1">
    <property type="nucleotide sequence ID" value="NZ_JAVALS010000018.1"/>
</dbReference>
<dbReference type="Pfam" id="PF13524">
    <property type="entry name" value="Glyco_trans_1_2"/>
    <property type="match status" value="1"/>
</dbReference>
<keyword evidence="3" id="KW-0808">Transferase</keyword>
<feature type="domain" description="Glycosyltransferase 2-like" evidence="1">
    <location>
        <begin position="418"/>
        <end position="521"/>
    </location>
</feature>
<name>A0ABT9ISJ8_9MICC</name>
<dbReference type="Pfam" id="PF00535">
    <property type="entry name" value="Glycos_transf_2"/>
    <property type="match status" value="1"/>
</dbReference>
<dbReference type="GO" id="GO:0016757">
    <property type="term" value="F:glycosyltransferase activity"/>
    <property type="evidence" value="ECO:0007669"/>
    <property type="project" value="UniProtKB-KW"/>
</dbReference>
<dbReference type="InterPro" id="IPR001173">
    <property type="entry name" value="Glyco_trans_2-like"/>
</dbReference>
<dbReference type="Gene3D" id="3.90.550.10">
    <property type="entry name" value="Spore Coat Polysaccharide Biosynthesis Protein SpsA, Chain A"/>
    <property type="match status" value="1"/>
</dbReference>
<dbReference type="Proteomes" id="UP001232725">
    <property type="component" value="Unassembled WGS sequence"/>
</dbReference>
<evidence type="ECO:0000259" key="1">
    <source>
        <dbReference type="Pfam" id="PF00535"/>
    </source>
</evidence>
<dbReference type="EMBL" id="JAVALS010000018">
    <property type="protein sequence ID" value="MDP5228553.1"/>
    <property type="molecule type" value="Genomic_DNA"/>
</dbReference>
<dbReference type="SUPFAM" id="SSF53756">
    <property type="entry name" value="UDP-Glycosyltransferase/glycogen phosphorylase"/>
    <property type="match status" value="1"/>
</dbReference>
<organism evidence="3 4">
    <name type="scientific">Arthrobacter horti</name>
    <dbReference type="NCBI Taxonomy" id="3068273"/>
    <lineage>
        <taxon>Bacteria</taxon>
        <taxon>Bacillati</taxon>
        <taxon>Actinomycetota</taxon>
        <taxon>Actinomycetes</taxon>
        <taxon>Micrococcales</taxon>
        <taxon>Micrococcaceae</taxon>
        <taxon>Arthrobacter</taxon>
    </lineage>
</organism>
<protein>
    <submittedName>
        <fullName evidence="3">Glycosyltransferase</fullName>
        <ecNumber evidence="3">2.4.-.-</ecNumber>
    </submittedName>
</protein>
<dbReference type="Gene3D" id="3.40.50.2000">
    <property type="entry name" value="Glycogen Phosphorylase B"/>
    <property type="match status" value="1"/>
</dbReference>
<dbReference type="EC" id="2.4.-.-" evidence="3"/>
<feature type="domain" description="Spore protein YkvP/CgeB glycosyl transferase-like" evidence="2">
    <location>
        <begin position="255"/>
        <end position="393"/>
    </location>
</feature>
<gene>
    <name evidence="3" type="ORF">Q9R02_15445</name>
</gene>
<keyword evidence="3" id="KW-0328">Glycosyltransferase</keyword>
<dbReference type="InterPro" id="IPR055259">
    <property type="entry name" value="YkvP/CgeB_Glyco_trans-like"/>
</dbReference>
<reference evidence="3 4" key="1">
    <citation type="submission" date="2023-08" db="EMBL/GenBank/DDBJ databases">
        <title>Arthrobacter horti sp. nov., isolated from forest soil.</title>
        <authorList>
            <person name="Park M."/>
        </authorList>
    </citation>
    <scope>NUCLEOTIDE SEQUENCE [LARGE SCALE GENOMIC DNA]</scope>
    <source>
        <strain evidence="3 4">YJM1</strain>
    </source>
</reference>
<comment type="caution">
    <text evidence="3">The sequence shown here is derived from an EMBL/GenBank/DDBJ whole genome shotgun (WGS) entry which is preliminary data.</text>
</comment>
<dbReference type="SUPFAM" id="SSF53448">
    <property type="entry name" value="Nucleotide-diphospho-sugar transferases"/>
    <property type="match status" value="1"/>
</dbReference>
<keyword evidence="4" id="KW-1185">Reference proteome</keyword>
<evidence type="ECO:0000313" key="4">
    <source>
        <dbReference type="Proteomes" id="UP001232725"/>
    </source>
</evidence>
<sequence>MSQIDTLRRAFWHLRKGGVPQLRLWYGRHAAATGVTAIHAPSIQAAGRSVKAAAAPVFNAFDYPGLDPRRADLRVGVILDDFSFSAFRYEWDQVELSRSAWRQQLDGLDLVFVESAWNGNHGQWKYQLTGTSGVKDDFKDLLAACRDAGIPTVFWNKEDPVHFDDFIEAATMFDSVFTTDANRIDSYRETLGHDRVGVLPFAAQPAIHHPVRPVHGFHKRGVAFGGMYFAHKYPERRAQMDFLLGGAADVSASTKGLSFEIFSRQLGGELQYQFPEGLSKYVVGGLSYDQMLTAYRAYKVFLNVNSVVDSPSMCARRIFEITASGTPVVSAPSEAIGEFFASDEVFVADDRAQATAQIKLLGLNEELRSRTVHKAQRKIWSQHTYAHRVESVLAVAAPARVRPVRLPSVSAMVSTIRPQQLERVFETVARQRGVDTELVLLTHGFEVPARQIRKLSRRHGLSNVVHLTAGRDVSLGECLNSCVSAASGEVLTKMDDDDFYGAEYLGDLLHAMKYSRADVVGKQAHYMYFASRDLTVLRTGHMEHRFTRMVMGPTITARAEVLRVSDGLCEGRCS</sequence>